<evidence type="ECO:0000313" key="2">
    <source>
        <dbReference type="EMBL" id="CAA9451489.1"/>
    </source>
</evidence>
<protein>
    <submittedName>
        <fullName evidence="2">Uncharacterized protein</fullName>
    </submittedName>
</protein>
<keyword evidence="1" id="KW-1133">Transmembrane helix</keyword>
<feature type="transmembrane region" description="Helical" evidence="1">
    <location>
        <begin position="25"/>
        <end position="54"/>
    </location>
</feature>
<proteinExistence type="predicted"/>
<evidence type="ECO:0000256" key="1">
    <source>
        <dbReference type="SAM" id="Phobius"/>
    </source>
</evidence>
<feature type="transmembrane region" description="Helical" evidence="1">
    <location>
        <begin position="66"/>
        <end position="90"/>
    </location>
</feature>
<dbReference type="AlphaFoldDB" id="A0A6J4QQ03"/>
<feature type="transmembrane region" description="Helical" evidence="1">
    <location>
        <begin position="97"/>
        <end position="118"/>
    </location>
</feature>
<name>A0A6J4QQ03_9ACTN</name>
<gene>
    <name evidence="2" type="ORF">AVDCRST_MAG01-01-4641</name>
</gene>
<reference evidence="2" key="1">
    <citation type="submission" date="2020-02" db="EMBL/GenBank/DDBJ databases">
        <authorList>
            <person name="Meier V. D."/>
        </authorList>
    </citation>
    <scope>NUCLEOTIDE SEQUENCE</scope>
    <source>
        <strain evidence="2">AVDCRST_MAG01</strain>
    </source>
</reference>
<sequence>SGRFLGALRPVRETEEVGWRTHVRLAAAAIGGAGAALGAVVCLLAALGWVAIVLLSGDPSPNLVDLAFVGTMAAAVAFCAAGAGGAWLVFRHRTRRGALLMLVAALGIAAVLLVQPFLVDAAGDRGLPERITNDSEPSLADQPLARLAPAGTLLVGAALALLAPGRRGGTVGRDSGA</sequence>
<feature type="non-terminal residue" evidence="2">
    <location>
        <position position="1"/>
    </location>
</feature>
<organism evidence="2">
    <name type="scientific">uncultured Rubrobacteraceae bacterium</name>
    <dbReference type="NCBI Taxonomy" id="349277"/>
    <lineage>
        <taxon>Bacteria</taxon>
        <taxon>Bacillati</taxon>
        <taxon>Actinomycetota</taxon>
        <taxon>Rubrobacteria</taxon>
        <taxon>Rubrobacterales</taxon>
        <taxon>Rubrobacteraceae</taxon>
        <taxon>environmental samples</taxon>
    </lineage>
</organism>
<keyword evidence="1" id="KW-0812">Transmembrane</keyword>
<dbReference type="EMBL" id="CADCUW010000603">
    <property type="protein sequence ID" value="CAA9451489.1"/>
    <property type="molecule type" value="Genomic_DNA"/>
</dbReference>
<keyword evidence="1" id="KW-0472">Membrane</keyword>
<accession>A0A6J4QQ03</accession>
<feature type="transmembrane region" description="Helical" evidence="1">
    <location>
        <begin position="144"/>
        <end position="163"/>
    </location>
</feature>